<dbReference type="InterPro" id="IPR036640">
    <property type="entry name" value="ABC1_TM_sf"/>
</dbReference>
<dbReference type="PROSITE" id="PS50929">
    <property type="entry name" value="ABC_TM1F"/>
    <property type="match status" value="1"/>
</dbReference>
<dbReference type="PANTHER" id="PTHR43394">
    <property type="entry name" value="ATP-DEPENDENT PERMEASE MDL1, MITOCHONDRIAL"/>
    <property type="match status" value="1"/>
</dbReference>
<dbReference type="NCBIfam" id="TIGR02868">
    <property type="entry name" value="CydC"/>
    <property type="match status" value="1"/>
</dbReference>
<evidence type="ECO:0000259" key="9">
    <source>
        <dbReference type="PROSITE" id="PS50929"/>
    </source>
</evidence>
<keyword evidence="3" id="KW-0547">Nucleotide-binding</keyword>
<evidence type="ECO:0000256" key="7">
    <source>
        <dbReference type="SAM" id="Phobius"/>
    </source>
</evidence>
<dbReference type="STRING" id="1304275.C41B8_04421"/>
<feature type="transmembrane region" description="Helical" evidence="7">
    <location>
        <begin position="160"/>
        <end position="181"/>
    </location>
</feature>
<accession>A0A084IP12</accession>
<dbReference type="PATRIC" id="fig|1304275.5.peg.905"/>
<dbReference type="AlphaFoldDB" id="A0A084IP12"/>
<evidence type="ECO:0000256" key="1">
    <source>
        <dbReference type="ARBA" id="ARBA00004651"/>
    </source>
</evidence>
<dbReference type="InterPro" id="IPR027417">
    <property type="entry name" value="P-loop_NTPase"/>
</dbReference>
<evidence type="ECO:0000256" key="6">
    <source>
        <dbReference type="ARBA" id="ARBA00023136"/>
    </source>
</evidence>
<dbReference type="GO" id="GO:0005886">
    <property type="term" value="C:plasma membrane"/>
    <property type="evidence" value="ECO:0007669"/>
    <property type="project" value="UniProtKB-SubCell"/>
</dbReference>
<dbReference type="PANTHER" id="PTHR43394:SF1">
    <property type="entry name" value="ATP-BINDING CASSETTE SUB-FAMILY B MEMBER 10, MITOCHONDRIAL"/>
    <property type="match status" value="1"/>
</dbReference>
<dbReference type="SMART" id="SM00382">
    <property type="entry name" value="AAA"/>
    <property type="match status" value="1"/>
</dbReference>
<dbReference type="InterPro" id="IPR003593">
    <property type="entry name" value="AAA+_ATPase"/>
</dbReference>
<dbReference type="SUPFAM" id="SSF90123">
    <property type="entry name" value="ABC transporter transmembrane region"/>
    <property type="match status" value="1"/>
</dbReference>
<comment type="subcellular location">
    <subcellularLocation>
        <location evidence="1">Cell membrane</location>
        <topology evidence="1">Multi-pass membrane protein</topology>
    </subcellularLocation>
</comment>
<feature type="domain" description="ABC transmembrane type-1" evidence="9">
    <location>
        <begin position="19"/>
        <end position="305"/>
    </location>
</feature>
<organism evidence="10 11">
    <name type="scientific">Salinisphaera hydrothermalis (strain C41B8)</name>
    <dbReference type="NCBI Taxonomy" id="1304275"/>
    <lineage>
        <taxon>Bacteria</taxon>
        <taxon>Pseudomonadati</taxon>
        <taxon>Pseudomonadota</taxon>
        <taxon>Gammaproteobacteria</taxon>
        <taxon>Salinisphaerales</taxon>
        <taxon>Salinisphaeraceae</taxon>
        <taxon>Salinisphaera</taxon>
    </lineage>
</organism>
<dbReference type="GO" id="GO:0045454">
    <property type="term" value="P:cell redox homeostasis"/>
    <property type="evidence" value="ECO:0007669"/>
    <property type="project" value="InterPro"/>
</dbReference>
<evidence type="ECO:0000256" key="5">
    <source>
        <dbReference type="ARBA" id="ARBA00022989"/>
    </source>
</evidence>
<name>A0A084IP12_SALHC</name>
<keyword evidence="4 10" id="KW-0067">ATP-binding</keyword>
<evidence type="ECO:0000313" key="10">
    <source>
        <dbReference type="EMBL" id="KEZ78446.1"/>
    </source>
</evidence>
<protein>
    <submittedName>
        <fullName evidence="10">Cysteine ABC transporter permease/ATP-binding protein CydC</fullName>
    </submittedName>
</protein>
<reference evidence="10 11" key="1">
    <citation type="submission" date="2013-03" db="EMBL/GenBank/DDBJ databases">
        <title>Salinisphaera hydrothermalis C41B8 Genome Sequencing.</title>
        <authorList>
            <person name="Li C."/>
            <person name="Lai Q."/>
            <person name="Shao Z."/>
        </authorList>
    </citation>
    <scope>NUCLEOTIDE SEQUENCE [LARGE SCALE GENOMIC DNA]</scope>
    <source>
        <strain evidence="10 11">C41B8</strain>
    </source>
</reference>
<dbReference type="Proteomes" id="UP000028302">
    <property type="component" value="Unassembled WGS sequence"/>
</dbReference>
<dbReference type="Pfam" id="PF00005">
    <property type="entry name" value="ABC_tran"/>
    <property type="match status" value="1"/>
</dbReference>
<evidence type="ECO:0000256" key="3">
    <source>
        <dbReference type="ARBA" id="ARBA00022741"/>
    </source>
</evidence>
<dbReference type="InterPro" id="IPR003439">
    <property type="entry name" value="ABC_transporter-like_ATP-bd"/>
</dbReference>
<keyword evidence="2 7" id="KW-0812">Transmembrane</keyword>
<dbReference type="Pfam" id="PF00664">
    <property type="entry name" value="ABC_membrane"/>
    <property type="match status" value="1"/>
</dbReference>
<dbReference type="InterPro" id="IPR039421">
    <property type="entry name" value="Type_1_exporter"/>
</dbReference>
<evidence type="ECO:0000256" key="4">
    <source>
        <dbReference type="ARBA" id="ARBA00022840"/>
    </source>
</evidence>
<evidence type="ECO:0000256" key="2">
    <source>
        <dbReference type="ARBA" id="ARBA00022692"/>
    </source>
</evidence>
<keyword evidence="6 7" id="KW-0472">Membrane</keyword>
<feature type="transmembrane region" description="Helical" evidence="7">
    <location>
        <begin position="132"/>
        <end position="154"/>
    </location>
</feature>
<dbReference type="RefSeq" id="WP_037334674.1">
    <property type="nucleotide sequence ID" value="NZ_APNK01000004.1"/>
</dbReference>
<dbReference type="CDD" id="cd18585">
    <property type="entry name" value="ABC_6TM_CydC"/>
    <property type="match status" value="1"/>
</dbReference>
<dbReference type="OrthoDB" id="6336411at2"/>
<proteinExistence type="predicted"/>
<dbReference type="InterPro" id="IPR014223">
    <property type="entry name" value="ABC_CydC/D"/>
</dbReference>
<dbReference type="InterPro" id="IPR011527">
    <property type="entry name" value="ABC1_TM_dom"/>
</dbReference>
<dbReference type="Gene3D" id="1.20.1560.10">
    <property type="entry name" value="ABC transporter type 1, transmembrane domain"/>
    <property type="match status" value="1"/>
</dbReference>
<dbReference type="PROSITE" id="PS50893">
    <property type="entry name" value="ABC_TRANSPORTER_2"/>
    <property type="match status" value="1"/>
</dbReference>
<keyword evidence="5 7" id="KW-1133">Transmembrane helix</keyword>
<comment type="caution">
    <text evidence="10">The sequence shown here is derived from an EMBL/GenBank/DDBJ whole genome shotgun (WGS) entry which is preliminary data.</text>
</comment>
<dbReference type="GO" id="GO:0005524">
    <property type="term" value="F:ATP binding"/>
    <property type="evidence" value="ECO:0007669"/>
    <property type="project" value="UniProtKB-KW"/>
</dbReference>
<dbReference type="GO" id="GO:0016887">
    <property type="term" value="F:ATP hydrolysis activity"/>
    <property type="evidence" value="ECO:0007669"/>
    <property type="project" value="InterPro"/>
</dbReference>
<dbReference type="GO" id="GO:0015421">
    <property type="term" value="F:ABC-type oligopeptide transporter activity"/>
    <property type="evidence" value="ECO:0007669"/>
    <property type="project" value="TreeGrafter"/>
</dbReference>
<feature type="transmembrane region" description="Helical" evidence="7">
    <location>
        <begin position="41"/>
        <end position="60"/>
    </location>
</feature>
<gene>
    <name evidence="10" type="ORF">C41B8_04421</name>
</gene>
<evidence type="ECO:0000313" key="11">
    <source>
        <dbReference type="Proteomes" id="UP000028302"/>
    </source>
</evidence>
<dbReference type="SUPFAM" id="SSF52540">
    <property type="entry name" value="P-loop containing nucleoside triphosphate hydrolases"/>
    <property type="match status" value="1"/>
</dbReference>
<dbReference type="Gene3D" id="3.40.50.300">
    <property type="entry name" value="P-loop containing nucleotide triphosphate hydrolases"/>
    <property type="match status" value="1"/>
</dbReference>
<dbReference type="InterPro" id="IPR017871">
    <property type="entry name" value="ABC_transporter-like_CS"/>
</dbReference>
<feature type="transmembrane region" description="Helical" evidence="7">
    <location>
        <begin position="256"/>
        <end position="274"/>
    </location>
</feature>
<keyword evidence="11" id="KW-1185">Reference proteome</keyword>
<dbReference type="GO" id="GO:0034775">
    <property type="term" value="P:glutathione transmembrane transport"/>
    <property type="evidence" value="ECO:0007669"/>
    <property type="project" value="InterPro"/>
</dbReference>
<dbReference type="PROSITE" id="PS00211">
    <property type="entry name" value="ABC_TRANSPORTER_1"/>
    <property type="match status" value="1"/>
</dbReference>
<feature type="transmembrane region" description="Helical" evidence="7">
    <location>
        <begin position="16"/>
        <end position="35"/>
    </location>
</feature>
<feature type="domain" description="ABC transporter" evidence="8">
    <location>
        <begin position="338"/>
        <end position="573"/>
    </location>
</feature>
<dbReference type="EMBL" id="APNK01000004">
    <property type="protein sequence ID" value="KEZ78446.1"/>
    <property type="molecule type" value="Genomic_DNA"/>
</dbReference>
<dbReference type="eggNOG" id="COG4987">
    <property type="taxonomic scope" value="Bacteria"/>
</dbReference>
<evidence type="ECO:0000259" key="8">
    <source>
        <dbReference type="PROSITE" id="PS50893"/>
    </source>
</evidence>
<sequence>MSDWRRLFGLLRPYRGVLALGIGLATLVIVANVALMALAGWFITGMALAGLGLGTINYFAPAAGIRGLAIVRTGGRYLERLITHDATLRVLSTLRVTFYARLEPLAPAGLQRYRGGDLLSRMRADIDTLDNFYLRVIAPTIAAALCVVVVNAFAAVFSPAVAMVNVAALLVAGILLPWISYRTSRARGVERRQALADLRATVADSVGGMGELWAFQVTGRQAQRIRRLSRGLIAAQRRDAWADAVVNAASATVSRLALWGALILAIPLVARGVIGGPELAMLVFLVMASFEAVAPLPAALRALAETKAAARRVFEIMDAEPAVAEPASESAPPATFDIVLRDVYFRYEDAAPWALAGADLTLSPGRAIGLVGPSGAGKTSVVNLLLRFWPYQAGAIEIGGVPIERYTTATLRQWFAVVAQHTHLFNATIADNLRIAAPEANDEQLHAALARAGLAERVARMPRGLDTFVGEAGLQLSGGEARRLAIARAVLKNAPILILDEPTEGLDPASEAEVLAALAPLMRRATTLVITHRPSVLRYVDEIAVIEDGRVIEQINPRGADAADARFWAHLRLA</sequence>